<sequence>MSVTASGFLFPLFLLLLFGLSEVRFAHAFGSNGTAAEAEMVPLIEPGKAEMAVMLNESRRRLGSFQICALCTCCGGAKGYCLPSPCCYAINCNIPNRPFGFCSFTPKTLVSSEMWAPLSLVGLLMAGSSTIMTTAGMPLPVRAANSLSLGSNSAISQLRVPIANRSSLWQSEHWSHGNMVWASFIHLLQSWEHLFGWGLGGLSSTDESYMTGVERI</sequence>
<dbReference type="Pfam" id="PF25268">
    <property type="entry name" value="DUF7866"/>
    <property type="match status" value="1"/>
</dbReference>
<protein>
    <recommendedName>
        <fullName evidence="2">DUF7866 domain-containing protein</fullName>
    </recommendedName>
</protein>
<name>A0AA89ASK6_9ASTE</name>
<feature type="signal peptide" evidence="1">
    <location>
        <begin position="1"/>
        <end position="28"/>
    </location>
</feature>
<keyword evidence="1" id="KW-0732">Signal</keyword>
<reference evidence="3" key="1">
    <citation type="submission" date="2022-12" db="EMBL/GenBank/DDBJ databases">
        <title>Draft genome assemblies for two species of Escallonia (Escalloniales).</title>
        <authorList>
            <person name="Chanderbali A."/>
            <person name="Dervinis C."/>
            <person name="Anghel I."/>
            <person name="Soltis D."/>
            <person name="Soltis P."/>
            <person name="Zapata F."/>
        </authorList>
    </citation>
    <scope>NUCLEOTIDE SEQUENCE</scope>
    <source>
        <strain evidence="3">UCBG64.0493</strain>
        <tissue evidence="3">Leaf</tissue>
    </source>
</reference>
<dbReference type="EMBL" id="JAVXUP010001286">
    <property type="protein sequence ID" value="KAK3013592.1"/>
    <property type="molecule type" value="Genomic_DNA"/>
</dbReference>
<keyword evidence="4" id="KW-1185">Reference proteome</keyword>
<evidence type="ECO:0000259" key="2">
    <source>
        <dbReference type="Pfam" id="PF25268"/>
    </source>
</evidence>
<dbReference type="PANTHER" id="PTHR33786:SF2">
    <property type="entry name" value="UBIQUITIN CARBOXYL-TERMINAL HYDROLASE"/>
    <property type="match status" value="1"/>
</dbReference>
<evidence type="ECO:0000313" key="4">
    <source>
        <dbReference type="Proteomes" id="UP001188597"/>
    </source>
</evidence>
<evidence type="ECO:0000256" key="1">
    <source>
        <dbReference type="SAM" id="SignalP"/>
    </source>
</evidence>
<organism evidence="3 4">
    <name type="scientific">Escallonia herrerae</name>
    <dbReference type="NCBI Taxonomy" id="1293975"/>
    <lineage>
        <taxon>Eukaryota</taxon>
        <taxon>Viridiplantae</taxon>
        <taxon>Streptophyta</taxon>
        <taxon>Embryophyta</taxon>
        <taxon>Tracheophyta</taxon>
        <taxon>Spermatophyta</taxon>
        <taxon>Magnoliopsida</taxon>
        <taxon>eudicotyledons</taxon>
        <taxon>Gunneridae</taxon>
        <taxon>Pentapetalae</taxon>
        <taxon>asterids</taxon>
        <taxon>campanulids</taxon>
        <taxon>Escalloniales</taxon>
        <taxon>Escalloniaceae</taxon>
        <taxon>Escallonia</taxon>
    </lineage>
</organism>
<accession>A0AA89ASK6</accession>
<feature type="domain" description="DUF7866" evidence="2">
    <location>
        <begin position="64"/>
        <end position="108"/>
    </location>
</feature>
<dbReference type="InterPro" id="IPR057188">
    <property type="entry name" value="DUF7866"/>
</dbReference>
<comment type="caution">
    <text evidence="3">The sequence shown here is derived from an EMBL/GenBank/DDBJ whole genome shotgun (WGS) entry which is preliminary data.</text>
</comment>
<dbReference type="PANTHER" id="PTHR33786">
    <property type="entry name" value="UBIQUITIN CARBOXYL-TERMINAL HYDROLASE"/>
    <property type="match status" value="1"/>
</dbReference>
<feature type="chain" id="PRO_5041725843" description="DUF7866 domain-containing protein" evidence="1">
    <location>
        <begin position="29"/>
        <end position="216"/>
    </location>
</feature>
<dbReference type="AlphaFoldDB" id="A0AA89ASK6"/>
<evidence type="ECO:0000313" key="3">
    <source>
        <dbReference type="EMBL" id="KAK3013592.1"/>
    </source>
</evidence>
<gene>
    <name evidence="3" type="ORF">RJ639_008862</name>
</gene>
<dbReference type="Proteomes" id="UP001188597">
    <property type="component" value="Unassembled WGS sequence"/>
</dbReference>
<proteinExistence type="predicted"/>